<dbReference type="AlphaFoldDB" id="A0A2G9YR67"/>
<proteinExistence type="predicted"/>
<dbReference type="Proteomes" id="UP000231567">
    <property type="component" value="Unassembled WGS sequence"/>
</dbReference>
<evidence type="ECO:0000313" key="1">
    <source>
        <dbReference type="EMBL" id="PIP21736.1"/>
    </source>
</evidence>
<comment type="caution">
    <text evidence="1">The sequence shown here is derived from an EMBL/GenBank/DDBJ whole genome shotgun (WGS) entry which is preliminary data.</text>
</comment>
<accession>A0A2G9YR67</accession>
<organism evidence="1 2">
    <name type="scientific">Candidatus Nealsonbacteria bacterium CG23_combo_of_CG06-09_8_20_14_all_40_13</name>
    <dbReference type="NCBI Taxonomy" id="1974724"/>
    <lineage>
        <taxon>Bacteria</taxon>
        <taxon>Candidatus Nealsoniibacteriota</taxon>
    </lineage>
</organism>
<reference evidence="1 2" key="1">
    <citation type="submission" date="2017-09" db="EMBL/GenBank/DDBJ databases">
        <title>Depth-based differentiation of microbial function through sediment-hosted aquifers and enrichment of novel symbionts in the deep terrestrial subsurface.</title>
        <authorList>
            <person name="Probst A.J."/>
            <person name="Ladd B."/>
            <person name="Jarett J.K."/>
            <person name="Geller-Mcgrath D.E."/>
            <person name="Sieber C.M."/>
            <person name="Emerson J.B."/>
            <person name="Anantharaman K."/>
            <person name="Thomas B.C."/>
            <person name="Malmstrom R."/>
            <person name="Stieglmeier M."/>
            <person name="Klingl A."/>
            <person name="Woyke T."/>
            <person name="Ryan C.M."/>
            <person name="Banfield J.F."/>
        </authorList>
    </citation>
    <scope>NUCLEOTIDE SEQUENCE [LARGE SCALE GENOMIC DNA]</scope>
    <source>
        <strain evidence="1">CG23_combo_of_CG06-09_8_20_14_all_40_13</strain>
    </source>
</reference>
<name>A0A2G9YR67_9BACT</name>
<evidence type="ECO:0000313" key="2">
    <source>
        <dbReference type="Proteomes" id="UP000231567"/>
    </source>
</evidence>
<dbReference type="EMBL" id="PCRM01000022">
    <property type="protein sequence ID" value="PIP21736.1"/>
    <property type="molecule type" value="Genomic_DNA"/>
</dbReference>
<protein>
    <submittedName>
        <fullName evidence="1">Uncharacterized protein</fullName>
    </submittedName>
</protein>
<sequence length="107" mass="12270">MSNRYEDIILQAQKIIYCPACGRHYEVSEIKLRGCLDNAYILQTICSHGHAPLMTIFVTSYQNGAEKSQVHKQVENKEKLTTDDVIKAHQQIEKFNGDFAKLWGNLE</sequence>
<gene>
    <name evidence="1" type="ORF">COX39_01410</name>
</gene>